<gene>
    <name evidence="1" type="ORF">F7Q91_09285</name>
</gene>
<proteinExistence type="predicted"/>
<organism evidence="1 2">
    <name type="scientific">Vibrio chagasii</name>
    <dbReference type="NCBI Taxonomy" id="170679"/>
    <lineage>
        <taxon>Bacteria</taxon>
        <taxon>Pseudomonadati</taxon>
        <taxon>Pseudomonadota</taxon>
        <taxon>Gammaproteobacteria</taxon>
        <taxon>Vibrionales</taxon>
        <taxon>Vibrionaceae</taxon>
        <taxon>Vibrio</taxon>
    </lineage>
</organism>
<comment type="caution">
    <text evidence="1">The sequence shown here is derived from an EMBL/GenBank/DDBJ whole genome shotgun (WGS) entry which is preliminary data.</text>
</comment>
<dbReference type="AlphaFoldDB" id="A0A7V7NUR1"/>
<dbReference type="EMBL" id="VZPX01000015">
    <property type="protein sequence ID" value="KAB0480306.1"/>
    <property type="molecule type" value="Genomic_DNA"/>
</dbReference>
<evidence type="ECO:0000313" key="1">
    <source>
        <dbReference type="EMBL" id="KAB0480306.1"/>
    </source>
</evidence>
<sequence length="65" mass="7329">MSAASVDTSPKIETERIVTQEVKRLAGSIDASFYHLVQKIVMRLKNLAVVVRLNNGSVDYEYFRA</sequence>
<dbReference type="Proteomes" id="UP000423756">
    <property type="component" value="Unassembled WGS sequence"/>
</dbReference>
<accession>A0A7V7NUR1</accession>
<reference evidence="1 2" key="1">
    <citation type="submission" date="2019-09" db="EMBL/GenBank/DDBJ databases">
        <title>Draft genome sequences of 48 bacterial type strains from the CCUG.</title>
        <authorList>
            <person name="Tunovic T."/>
            <person name="Pineiro-Iglesias B."/>
            <person name="Unosson C."/>
            <person name="Inganas E."/>
            <person name="Ohlen M."/>
            <person name="Cardew S."/>
            <person name="Jensie-Markopoulos S."/>
            <person name="Salva-Serra F."/>
            <person name="Jaen-Luchoro D."/>
            <person name="Karlsson R."/>
            <person name="Svensson-Stadler L."/>
            <person name="Chun J."/>
            <person name="Moore E."/>
        </authorList>
    </citation>
    <scope>NUCLEOTIDE SEQUENCE [LARGE SCALE GENOMIC DNA]</scope>
    <source>
        <strain evidence="1 2">CCUG 48643</strain>
    </source>
</reference>
<evidence type="ECO:0000313" key="2">
    <source>
        <dbReference type="Proteomes" id="UP000423756"/>
    </source>
</evidence>
<name>A0A7V7NUR1_9VIBR</name>
<protein>
    <submittedName>
        <fullName evidence="1">Uncharacterized protein</fullName>
    </submittedName>
</protein>